<dbReference type="OrthoDB" id="266877at2759"/>
<proteinExistence type="predicted"/>
<dbReference type="InterPro" id="IPR012677">
    <property type="entry name" value="Nucleotide-bd_a/b_plait_sf"/>
</dbReference>
<dbReference type="VEuPathDB" id="TriTrypDB:TcCLB.510101.80"/>
<feature type="region of interest" description="Disordered" evidence="1">
    <location>
        <begin position="1"/>
        <end position="25"/>
    </location>
</feature>
<dbReference type="VEuPathDB" id="TriTrypDB:C4B63_12g226"/>
<dbReference type="AlphaFoldDB" id="A0A2V2WXF3"/>
<dbReference type="EMBL" id="PRFC01000044">
    <property type="protein sequence ID" value="PWV13330.1"/>
    <property type="molecule type" value="Genomic_DNA"/>
</dbReference>
<dbReference type="SUPFAM" id="SSF54928">
    <property type="entry name" value="RNA-binding domain, RBD"/>
    <property type="match status" value="1"/>
</dbReference>
<dbReference type="VEuPathDB" id="TriTrypDB:TcCL_ESM01742"/>
<protein>
    <recommendedName>
        <fullName evidence="4">RNA-binding protein</fullName>
    </recommendedName>
</protein>
<dbReference type="VEuPathDB" id="TriTrypDB:BCY84_13048"/>
<dbReference type="VEuPathDB" id="TriTrypDB:TCSYLVIO_001629"/>
<sequence length="581" mass="64741">MWPRVHGSGMAPSGGGRGSVPDAAATSSATFSSSSFASHSEPPKLHLPELSKDSGLSLTRTIFIKNVPPTVDNSHKLLPFVPSVGLVSLRVKRTGGRDVGFAEYNTADSAYRALQWFYRLEVTAGIAFNCFPRMLQKWTPIPPRFRYPVPYDEYNHCAGDPTRSTELLLNSVILIAEWSVSSPTCRPGSDSSVMSLQPPSPNYYHFFVQKPMEFIPQATLQLPRFVIQSSPVSHCVGFTAVTTMPQWAKGPVIPSNIIYCKPSGEFIAAGNTNECSGSAAGCPLKSRRNIQRTASAGNHPRAFENGHFRCQGDAVASPLHVKPQLSQDDKASQRGVLDSTIASAVLDDKELPSSTLLVRVLSPGERRRREFLLSLRGLGISFLSEPGNIGEASEATEVSSCFQSQESWEKQQQKDMRQVKYSSEEWSCFHHRHHLCMERKLREEPLTQYTADAKTLKAADLPHFSDKEEPMCDELVFDGAPILPSLLSSVAYCGDSDTESAIVKLLLRRSFFSERFAGFYSFVPYYKWAGFVRFEKTADARRCLLWLRRNPDLAPLIDVQFARKDTRRYRSHKGRMKAISL</sequence>
<dbReference type="VEuPathDB" id="TriTrypDB:C3747_44g142"/>
<evidence type="ECO:0000313" key="2">
    <source>
        <dbReference type="EMBL" id="PWV13330.1"/>
    </source>
</evidence>
<dbReference type="InterPro" id="IPR035979">
    <property type="entry name" value="RBD_domain_sf"/>
</dbReference>
<comment type="caution">
    <text evidence="2">The sequence shown here is derived from an EMBL/GenBank/DDBJ whole genome shotgun (WGS) entry which is preliminary data.</text>
</comment>
<evidence type="ECO:0000313" key="3">
    <source>
        <dbReference type="Proteomes" id="UP000246078"/>
    </source>
</evidence>
<reference evidence="2 3" key="1">
    <citation type="journal article" date="2018" name="Microb. Genom.">
        <title>Expanding an expanded genome: long-read sequencing of Trypanosoma cruzi.</title>
        <authorList>
            <person name="Berna L."/>
            <person name="Rodriguez M."/>
            <person name="Chiribao M.L."/>
            <person name="Parodi-Talice A."/>
            <person name="Pita S."/>
            <person name="Rijo G."/>
            <person name="Alvarez-Valin F."/>
            <person name="Robello C."/>
        </authorList>
    </citation>
    <scope>NUCLEOTIDE SEQUENCE [LARGE SCALE GENOMIC DNA]</scope>
    <source>
        <strain evidence="2 3">TCC</strain>
    </source>
</reference>
<dbReference type="VEuPathDB" id="TriTrypDB:TcYC6_0043240"/>
<dbReference type="VEuPathDB" id="TriTrypDB:TcCLB.506297.230"/>
<dbReference type="VEuPathDB" id="TriTrypDB:Tc_MARK_476"/>
<accession>A0A2V2WXF3</accession>
<dbReference type="VEuPathDB" id="TriTrypDB:TCDM_00699"/>
<dbReference type="Proteomes" id="UP000246078">
    <property type="component" value="Unassembled WGS sequence"/>
</dbReference>
<dbReference type="GO" id="GO:0003676">
    <property type="term" value="F:nucleic acid binding"/>
    <property type="evidence" value="ECO:0007669"/>
    <property type="project" value="InterPro"/>
</dbReference>
<gene>
    <name evidence="2" type="ORF">C3747_44g142</name>
</gene>
<dbReference type="VEuPathDB" id="TriTrypDB:TcG_01891"/>
<evidence type="ECO:0008006" key="4">
    <source>
        <dbReference type="Google" id="ProtNLM"/>
    </source>
</evidence>
<dbReference type="VEuPathDB" id="TriTrypDB:TcBrA4_0090490"/>
<organism evidence="2 3">
    <name type="scientific">Trypanosoma cruzi</name>
    <dbReference type="NCBI Taxonomy" id="5693"/>
    <lineage>
        <taxon>Eukaryota</taxon>
        <taxon>Discoba</taxon>
        <taxon>Euglenozoa</taxon>
        <taxon>Kinetoplastea</taxon>
        <taxon>Metakinetoplastina</taxon>
        <taxon>Trypanosomatida</taxon>
        <taxon>Trypanosomatidae</taxon>
        <taxon>Trypanosoma</taxon>
        <taxon>Schizotrypanum</taxon>
    </lineage>
</organism>
<name>A0A2V2WXF3_TRYCR</name>
<evidence type="ECO:0000256" key="1">
    <source>
        <dbReference type="SAM" id="MobiDB-lite"/>
    </source>
</evidence>
<dbReference type="Gene3D" id="3.30.70.330">
    <property type="match status" value="1"/>
</dbReference>
<dbReference type="VEuPathDB" id="TriTrypDB:ECC02_002954"/>